<dbReference type="AlphaFoldDB" id="A0A3L6ECQ5"/>
<proteinExistence type="inferred from homology"/>
<dbReference type="GO" id="GO:0004650">
    <property type="term" value="F:polygalacturonase activity"/>
    <property type="evidence" value="ECO:0007669"/>
    <property type="project" value="InterPro"/>
</dbReference>
<feature type="chain" id="PRO_5018106188" evidence="10">
    <location>
        <begin position="31"/>
        <end position="436"/>
    </location>
</feature>
<keyword evidence="5 9" id="KW-0378">Hydrolase</keyword>
<dbReference type="PROSITE" id="PS00502">
    <property type="entry name" value="POLYGALACTURONASE"/>
    <property type="match status" value="1"/>
</dbReference>
<evidence type="ECO:0000256" key="6">
    <source>
        <dbReference type="ARBA" id="ARBA00023295"/>
    </source>
</evidence>
<organism evidence="11">
    <name type="scientific">Zea mays</name>
    <name type="common">Maize</name>
    <dbReference type="NCBI Taxonomy" id="4577"/>
    <lineage>
        <taxon>Eukaryota</taxon>
        <taxon>Viridiplantae</taxon>
        <taxon>Streptophyta</taxon>
        <taxon>Embryophyta</taxon>
        <taxon>Tracheophyta</taxon>
        <taxon>Spermatophyta</taxon>
        <taxon>Magnoliopsida</taxon>
        <taxon>Liliopsida</taxon>
        <taxon>Poales</taxon>
        <taxon>Poaceae</taxon>
        <taxon>PACMAD clade</taxon>
        <taxon>Panicoideae</taxon>
        <taxon>Andropogonodae</taxon>
        <taxon>Andropogoneae</taxon>
        <taxon>Tripsacinae</taxon>
        <taxon>Zea</taxon>
    </lineage>
</organism>
<dbReference type="ExpressionAtlas" id="A0A3L6ECQ5">
    <property type="expression patterns" value="baseline and differential"/>
</dbReference>
<protein>
    <submittedName>
        <fullName evidence="11">Putative polygalacturonase</fullName>
    </submittedName>
</protein>
<keyword evidence="6 9" id="KW-0326">Glycosidase</keyword>
<evidence type="ECO:0000256" key="9">
    <source>
        <dbReference type="RuleBase" id="RU361169"/>
    </source>
</evidence>
<evidence type="ECO:0000256" key="3">
    <source>
        <dbReference type="ARBA" id="ARBA00022512"/>
    </source>
</evidence>
<keyword evidence="7" id="KW-0961">Cell wall biogenesis/degradation</keyword>
<dbReference type="PANTHER" id="PTHR31375">
    <property type="match status" value="1"/>
</dbReference>
<dbReference type="GO" id="GO:0071555">
    <property type="term" value="P:cell wall organization"/>
    <property type="evidence" value="ECO:0007669"/>
    <property type="project" value="UniProtKB-KW"/>
</dbReference>
<dbReference type="SMART" id="SM00710">
    <property type="entry name" value="PbH1"/>
    <property type="match status" value="5"/>
</dbReference>
<dbReference type="InterPro" id="IPR000743">
    <property type="entry name" value="Glyco_hydro_28"/>
</dbReference>
<feature type="active site" evidence="8">
    <location>
        <position position="246"/>
    </location>
</feature>
<evidence type="ECO:0000256" key="10">
    <source>
        <dbReference type="SAM" id="SignalP"/>
    </source>
</evidence>
<dbReference type="Pfam" id="PF00295">
    <property type="entry name" value="Glyco_hydro_28"/>
    <property type="match status" value="2"/>
</dbReference>
<keyword evidence="4" id="KW-0964">Secreted</keyword>
<dbReference type="Gene3D" id="2.160.20.10">
    <property type="entry name" value="Single-stranded right-handed beta-helix, Pectin lyase-like"/>
    <property type="match status" value="1"/>
</dbReference>
<evidence type="ECO:0000256" key="4">
    <source>
        <dbReference type="ARBA" id="ARBA00022525"/>
    </source>
</evidence>
<reference evidence="11" key="1">
    <citation type="journal article" date="2018" name="Nat. Genet.">
        <title>Extensive intraspecific gene order and gene structural variations between Mo17 and other maize genomes.</title>
        <authorList>
            <person name="Sun S."/>
            <person name="Zhou Y."/>
            <person name="Chen J."/>
            <person name="Shi J."/>
            <person name="Zhao H."/>
            <person name="Zhao H."/>
            <person name="Song W."/>
            <person name="Zhang M."/>
            <person name="Cui Y."/>
            <person name="Dong X."/>
            <person name="Liu H."/>
            <person name="Ma X."/>
            <person name="Jiao Y."/>
            <person name="Wang B."/>
            <person name="Wei X."/>
            <person name="Stein J.C."/>
            <person name="Glaubitz J.C."/>
            <person name="Lu F."/>
            <person name="Yu G."/>
            <person name="Liang C."/>
            <person name="Fengler K."/>
            <person name="Li B."/>
            <person name="Rafalski A."/>
            <person name="Schnable P.S."/>
            <person name="Ware D.H."/>
            <person name="Buckler E.S."/>
            <person name="Lai J."/>
        </authorList>
    </citation>
    <scope>NUCLEOTIDE SEQUENCE [LARGE SCALE GENOMIC DNA]</scope>
    <source>
        <tissue evidence="11">Seedling</tissue>
    </source>
</reference>
<comment type="subcellular location">
    <subcellularLocation>
        <location evidence="1">Secreted</location>
        <location evidence="1">Cell wall</location>
    </subcellularLocation>
</comment>
<name>A0A3L6ECQ5_MAIZE</name>
<dbReference type="Proteomes" id="UP000251960">
    <property type="component" value="Chromosome 6"/>
</dbReference>
<dbReference type="InterPro" id="IPR012334">
    <property type="entry name" value="Pectin_lyas_fold"/>
</dbReference>
<feature type="signal peptide" evidence="10">
    <location>
        <begin position="1"/>
        <end position="30"/>
    </location>
</feature>
<dbReference type="GO" id="GO:0005975">
    <property type="term" value="P:carbohydrate metabolic process"/>
    <property type="evidence" value="ECO:0007669"/>
    <property type="project" value="InterPro"/>
</dbReference>
<dbReference type="InterPro" id="IPR006626">
    <property type="entry name" value="PbH1"/>
</dbReference>
<accession>A0A3L6ECQ5</accession>
<comment type="caution">
    <text evidence="11">The sequence shown here is derived from an EMBL/GenBank/DDBJ whole genome shotgun (WGS) entry which is preliminary data.</text>
</comment>
<dbReference type="InterPro" id="IPR011050">
    <property type="entry name" value="Pectin_lyase_fold/virulence"/>
</dbReference>
<dbReference type="EMBL" id="NCVQ01000007">
    <property type="protein sequence ID" value="PWZ18525.1"/>
    <property type="molecule type" value="Genomic_DNA"/>
</dbReference>
<keyword evidence="10" id="KW-0732">Signal</keyword>
<keyword evidence="3" id="KW-0134">Cell wall</keyword>
<sequence>MAKAVPSPLALALAAVAVAALLLLCGGAEARVLLTLDDFGAVGDGIANDTQALLDAWGAACSSNQKAVLAVPAGKVYQIWPVQLSGPCKKKIKLLISGAIVAPSSPDEWAGRDPMKWLYVYGVDGLSVSGGGTIDGMGQQWWASTCKRKKTQAVHFEECREVSVQGVTLQNAQQFQLTFTRCSCVKASFLRVVAPADSPNTDGIHLNDTSHVRITDNLISTGDDCVSMVGNCSDVRVKDISCGPGHGISIGSLGKNRTTDMVEDVKVDTCLLTNTTNGVRIKSWQGGTGFARDLRFENIVMKNVSNPIIIDQYYCDQPTPCANQARHSSVHLNIQSTQHSTLLALVSPVVVSETQAVEVRKVEFAGIRGTSATPQAISIACSDAVPCRDLELANVNLTLEGGGGGRATALCYRASGKSVGTVVPPSCLARSSLRVT</sequence>
<evidence type="ECO:0000256" key="2">
    <source>
        <dbReference type="ARBA" id="ARBA00008834"/>
    </source>
</evidence>
<evidence type="ECO:0000256" key="1">
    <source>
        <dbReference type="ARBA" id="ARBA00004191"/>
    </source>
</evidence>
<gene>
    <name evidence="11" type="primary">At1g80170_0</name>
    <name evidence="11" type="ORF">Zm00014a_000038</name>
</gene>
<evidence type="ECO:0000256" key="5">
    <source>
        <dbReference type="ARBA" id="ARBA00022801"/>
    </source>
</evidence>
<comment type="similarity">
    <text evidence="2 9">Belongs to the glycosyl hydrolase 28 family.</text>
</comment>
<evidence type="ECO:0000256" key="8">
    <source>
        <dbReference type="PROSITE-ProRule" id="PRU10052"/>
    </source>
</evidence>
<evidence type="ECO:0000313" key="11">
    <source>
        <dbReference type="EMBL" id="PWZ18525.1"/>
    </source>
</evidence>
<evidence type="ECO:0000256" key="7">
    <source>
        <dbReference type="ARBA" id="ARBA00023316"/>
    </source>
</evidence>
<dbReference type="FunFam" id="2.160.20.10:FF:000041">
    <property type="entry name" value="Putative polygalacturonase"/>
    <property type="match status" value="1"/>
</dbReference>
<dbReference type="SUPFAM" id="SSF51126">
    <property type="entry name" value="Pectin lyase-like"/>
    <property type="match status" value="1"/>
</dbReference>